<sequence>MIRYPSFKYGATIGVTAPSSGVPEMLHSLIDAAKLRLEQQGFFVEIGDTTWTQEKVRSASAQKRAKEFNQMMQDDSIQLIFPPWGGELLIEMLEYIEFENLQEKWVLGYSDVSLLMLAITLKTGMASAIGTNLIDIRGKTSDETTAMWKEVLFTKAGEEIVQRSSSKYQLKWQHDNPTEHVFHLTEETKWKTVSGKSEKISGRVLGGCIDVIRHLIGTPYGDVKGFCESHFSNEPIIWVLENCEMTTTDLRRSLVQMKLAGWFNHCTGLVFGRSPANTPVNGYTVEDVYQELAEELRIPVIYDIDFGHVPPQITFVNGAFAEIEVRDGNGIVVQRFL</sequence>
<dbReference type="Proteomes" id="UP000593626">
    <property type="component" value="Chromosome"/>
</dbReference>
<dbReference type="PANTHER" id="PTHR30237">
    <property type="entry name" value="MURAMOYLTETRAPEPTIDE CARBOXYPEPTIDASE"/>
    <property type="match status" value="1"/>
</dbReference>
<dbReference type="KEGG" id="mcui:G8O30_11880"/>
<feature type="active site" description="Charge relay system" evidence="3">
    <location>
        <position position="241"/>
    </location>
</feature>
<dbReference type="SUPFAM" id="SSF52317">
    <property type="entry name" value="Class I glutamine amidotransferase-like"/>
    <property type="match status" value="1"/>
</dbReference>
<reference evidence="6 7" key="1">
    <citation type="submission" date="2019-07" db="EMBL/GenBank/DDBJ databases">
        <title>Genome sequence of 2 isolates from Red Sea Mangroves.</title>
        <authorList>
            <person name="Sefrji F."/>
            <person name="Michoud G."/>
            <person name="Merlino G."/>
            <person name="Daffonchio D."/>
        </authorList>
    </citation>
    <scope>NUCLEOTIDE SEQUENCE [LARGE SCALE GENOMIC DNA]</scope>
    <source>
        <strain evidence="6 7">R1DC41</strain>
    </source>
</reference>
<evidence type="ECO:0000313" key="7">
    <source>
        <dbReference type="Proteomes" id="UP000593626"/>
    </source>
</evidence>
<keyword evidence="7" id="KW-1185">Reference proteome</keyword>
<comment type="similarity">
    <text evidence="1">Belongs to the peptidase S66 family.</text>
</comment>
<dbReference type="PANTHER" id="PTHR30237:SF5">
    <property type="entry name" value="CARBOXYPEPTIDASE VC_A0337-RELATED"/>
    <property type="match status" value="1"/>
</dbReference>
<accession>A0A7S8HGA5</accession>
<dbReference type="GO" id="GO:0004180">
    <property type="term" value="F:carboxypeptidase activity"/>
    <property type="evidence" value="ECO:0007669"/>
    <property type="project" value="UniProtKB-KW"/>
</dbReference>
<dbReference type="RefSeq" id="WP_239672273.1">
    <property type="nucleotide sequence ID" value="NZ_CP049742.1"/>
</dbReference>
<dbReference type="InterPro" id="IPR040449">
    <property type="entry name" value="Peptidase_S66_N"/>
</dbReference>
<feature type="domain" description="LD-carboxypeptidase N-terminal" evidence="4">
    <location>
        <begin position="13"/>
        <end position="129"/>
    </location>
</feature>
<dbReference type="Pfam" id="PF17676">
    <property type="entry name" value="Peptidase_S66C"/>
    <property type="match status" value="1"/>
</dbReference>
<dbReference type="SUPFAM" id="SSF141986">
    <property type="entry name" value="LD-carboxypeptidase A C-terminal domain-like"/>
    <property type="match status" value="1"/>
</dbReference>
<dbReference type="CDD" id="cd07062">
    <property type="entry name" value="Peptidase_S66_mccF_like"/>
    <property type="match status" value="1"/>
</dbReference>
<dbReference type="EMBL" id="CP049742">
    <property type="protein sequence ID" value="QPC47602.1"/>
    <property type="molecule type" value="Genomic_DNA"/>
</dbReference>
<dbReference type="PIRSF" id="PIRSF028757">
    <property type="entry name" value="LD-carboxypeptidase"/>
    <property type="match status" value="1"/>
</dbReference>
<evidence type="ECO:0000313" key="6">
    <source>
        <dbReference type="EMBL" id="QPC47602.1"/>
    </source>
</evidence>
<evidence type="ECO:0000256" key="2">
    <source>
        <dbReference type="ARBA" id="ARBA00022801"/>
    </source>
</evidence>
<dbReference type="InterPro" id="IPR029062">
    <property type="entry name" value="Class_I_gatase-like"/>
</dbReference>
<dbReference type="Gene3D" id="3.50.30.60">
    <property type="entry name" value="LD-carboxypeptidase A C-terminal domain-like"/>
    <property type="match status" value="1"/>
</dbReference>
<organism evidence="6 7">
    <name type="scientific">Mangrovibacillus cuniculi</name>
    <dbReference type="NCBI Taxonomy" id="2593652"/>
    <lineage>
        <taxon>Bacteria</taxon>
        <taxon>Bacillati</taxon>
        <taxon>Bacillota</taxon>
        <taxon>Bacilli</taxon>
        <taxon>Bacillales</taxon>
        <taxon>Bacillaceae</taxon>
        <taxon>Mangrovibacillus</taxon>
    </lineage>
</organism>
<evidence type="ECO:0000256" key="1">
    <source>
        <dbReference type="ARBA" id="ARBA00010233"/>
    </source>
</evidence>
<feature type="domain" description="LD-carboxypeptidase C-terminal" evidence="5">
    <location>
        <begin position="201"/>
        <end position="323"/>
    </location>
</feature>
<dbReference type="Gene3D" id="3.40.50.10740">
    <property type="entry name" value="Class I glutamine amidotransferase-like"/>
    <property type="match status" value="1"/>
</dbReference>
<dbReference type="AlphaFoldDB" id="A0A7S8HGA5"/>
<feature type="active site" description="Charge relay system" evidence="3">
    <location>
        <position position="308"/>
    </location>
</feature>
<dbReference type="InterPro" id="IPR027461">
    <property type="entry name" value="Carboxypeptidase_A_C_sf"/>
</dbReference>
<name>A0A7S8HGA5_9BACI</name>
<keyword evidence="6" id="KW-0645">Protease</keyword>
<dbReference type="InterPro" id="IPR003507">
    <property type="entry name" value="S66_fam"/>
</dbReference>
<evidence type="ECO:0000259" key="4">
    <source>
        <dbReference type="Pfam" id="PF02016"/>
    </source>
</evidence>
<proteinExistence type="inferred from homology"/>
<feature type="active site" description="Nucleophile" evidence="3">
    <location>
        <position position="110"/>
    </location>
</feature>
<evidence type="ECO:0000259" key="5">
    <source>
        <dbReference type="Pfam" id="PF17676"/>
    </source>
</evidence>
<protein>
    <submittedName>
        <fullName evidence="6">LD-carboxypeptidase</fullName>
    </submittedName>
</protein>
<keyword evidence="2" id="KW-0378">Hydrolase</keyword>
<dbReference type="InterPro" id="IPR040921">
    <property type="entry name" value="Peptidase_S66C"/>
</dbReference>
<gene>
    <name evidence="6" type="ORF">G8O30_11880</name>
</gene>
<evidence type="ECO:0000256" key="3">
    <source>
        <dbReference type="PIRSR" id="PIRSR028757-1"/>
    </source>
</evidence>
<keyword evidence="6" id="KW-0121">Carboxypeptidase</keyword>
<dbReference type="Pfam" id="PF02016">
    <property type="entry name" value="Peptidase_S66"/>
    <property type="match status" value="1"/>
</dbReference>
<dbReference type="InterPro" id="IPR027478">
    <property type="entry name" value="LdcA_N"/>
</dbReference>